<name>A0ABW3K5N2_9BACT</name>
<feature type="domain" description="MacB-like periplasmic core" evidence="8">
    <location>
        <begin position="573"/>
        <end position="725"/>
    </location>
</feature>
<evidence type="ECO:0000256" key="4">
    <source>
        <dbReference type="ARBA" id="ARBA00022989"/>
    </source>
</evidence>
<accession>A0ABW3K5N2</accession>
<comment type="subcellular location">
    <subcellularLocation>
        <location evidence="1">Cell membrane</location>
        <topology evidence="1">Multi-pass membrane protein</topology>
    </subcellularLocation>
</comment>
<dbReference type="PANTHER" id="PTHR30572:SF18">
    <property type="entry name" value="ABC-TYPE MACROLIDE FAMILY EXPORT SYSTEM PERMEASE COMPONENT 2"/>
    <property type="match status" value="1"/>
</dbReference>
<protein>
    <submittedName>
        <fullName evidence="9">ABC transporter permease</fullName>
    </submittedName>
</protein>
<evidence type="ECO:0000259" key="7">
    <source>
        <dbReference type="Pfam" id="PF02687"/>
    </source>
</evidence>
<feature type="transmembrane region" description="Helical" evidence="6">
    <location>
        <begin position="811"/>
        <end position="830"/>
    </location>
</feature>
<feature type="transmembrane region" description="Helical" evidence="6">
    <location>
        <begin position="100"/>
        <end position="121"/>
    </location>
</feature>
<dbReference type="RefSeq" id="WP_377579706.1">
    <property type="nucleotide sequence ID" value="NZ_JBHTKA010000004.1"/>
</dbReference>
<dbReference type="InterPro" id="IPR025857">
    <property type="entry name" value="MacB_PCD"/>
</dbReference>
<evidence type="ECO:0000256" key="2">
    <source>
        <dbReference type="ARBA" id="ARBA00022475"/>
    </source>
</evidence>
<keyword evidence="4 6" id="KW-1133">Transmembrane helix</keyword>
<gene>
    <name evidence="9" type="ORF">ACFQ21_13345</name>
</gene>
<evidence type="ECO:0000256" key="5">
    <source>
        <dbReference type="ARBA" id="ARBA00023136"/>
    </source>
</evidence>
<reference evidence="10" key="1">
    <citation type="journal article" date="2019" name="Int. J. Syst. Evol. Microbiol.">
        <title>The Global Catalogue of Microorganisms (GCM) 10K type strain sequencing project: providing services to taxonomists for standard genome sequencing and annotation.</title>
        <authorList>
            <consortium name="The Broad Institute Genomics Platform"/>
            <consortium name="The Broad Institute Genome Sequencing Center for Infectious Disease"/>
            <person name="Wu L."/>
            <person name="Ma J."/>
        </authorList>
    </citation>
    <scope>NUCLEOTIDE SEQUENCE [LARGE SCALE GENOMIC DNA]</scope>
    <source>
        <strain evidence="10">CCUG 58938</strain>
    </source>
</reference>
<feature type="transmembrane region" description="Helical" evidence="6">
    <location>
        <begin position="367"/>
        <end position="389"/>
    </location>
</feature>
<feature type="transmembrane region" description="Helical" evidence="6">
    <location>
        <begin position="418"/>
        <end position="441"/>
    </location>
</feature>
<dbReference type="InterPro" id="IPR050250">
    <property type="entry name" value="Macrolide_Exporter_MacB"/>
</dbReference>
<feature type="transmembrane region" description="Helical" evidence="6">
    <location>
        <begin position="842"/>
        <end position="863"/>
    </location>
</feature>
<dbReference type="Pfam" id="PF02687">
    <property type="entry name" value="FtsX"/>
    <property type="match status" value="2"/>
</dbReference>
<evidence type="ECO:0000256" key="3">
    <source>
        <dbReference type="ARBA" id="ARBA00022692"/>
    </source>
</evidence>
<keyword evidence="3 6" id="KW-0812">Transmembrane</keyword>
<feature type="domain" description="MacB-like periplasmic core" evidence="8">
    <location>
        <begin position="99"/>
        <end position="317"/>
    </location>
</feature>
<organism evidence="9 10">
    <name type="scientific">Ohtaekwangia kribbensis</name>
    <dbReference type="NCBI Taxonomy" id="688913"/>
    <lineage>
        <taxon>Bacteria</taxon>
        <taxon>Pseudomonadati</taxon>
        <taxon>Bacteroidota</taxon>
        <taxon>Cytophagia</taxon>
        <taxon>Cytophagales</taxon>
        <taxon>Fulvivirgaceae</taxon>
        <taxon>Ohtaekwangia</taxon>
    </lineage>
</organism>
<evidence type="ECO:0000313" key="9">
    <source>
        <dbReference type="EMBL" id="MFD1000302.1"/>
    </source>
</evidence>
<dbReference type="Pfam" id="PF12704">
    <property type="entry name" value="MacB_PCD"/>
    <property type="match status" value="2"/>
</dbReference>
<feature type="transmembrane region" description="Helical" evidence="6">
    <location>
        <begin position="461"/>
        <end position="484"/>
    </location>
</feature>
<proteinExistence type="predicted"/>
<keyword evidence="2" id="KW-1003">Cell membrane</keyword>
<comment type="caution">
    <text evidence="9">The sequence shown here is derived from an EMBL/GenBank/DDBJ whole genome shotgun (WGS) entry which is preliminary data.</text>
</comment>
<evidence type="ECO:0000259" key="8">
    <source>
        <dbReference type="Pfam" id="PF12704"/>
    </source>
</evidence>
<dbReference type="InterPro" id="IPR003838">
    <property type="entry name" value="ABC3_permease_C"/>
</dbReference>
<dbReference type="NCBIfam" id="NF038404">
    <property type="entry name" value="perm_prefix_2"/>
    <property type="match status" value="1"/>
</dbReference>
<dbReference type="InterPro" id="IPR047699">
    <property type="entry name" value="Permease_put_prefix"/>
</dbReference>
<keyword evidence="10" id="KW-1185">Reference proteome</keyword>
<sequence length="882" mass="99098">MKRNIKPNPPNLFLRFFRWYCHPDLLYHIEGDLMELYHERNSANGKRKADIKFIVDVLLLFRPGIIKPSSSYHNLNHYAMIKSYLKIGIRNLLKYKGYSFINIGGLATGMAVAIIIGLWVYDELSFNHYHTNYPRIAQVIKGGVFQGKHFIGQDYLPYPLIEELQSTYGANFKHVVPTSGFGAVLSAGDKKLSRTGMYIGEGAPEMFTWKMKYGTWSGLNDLHSVMISESTAKAFFSNDDPLGKALKVNGTIDVVVTGVYEDFPKNSAFHGINFFEPWKFRLKREDWIAKQGWENHFLMVYVEIQPNISMERAGANIFNAEMNAIKNIDYLKEEMQYKPEVHLLPMDKWHLYSNFKEGVLQNGPVQIVWFMGAIGIFVLLLACINFMNLSTARSEKRAKEVGIRKTIGSVRRQLIGQFFSESFLVVILSFIVALVIVGASLPWFNQLAGKAMTMPWHLAGFWLTALGFILLTGLLAGSYPALYLSSFNPVHILKGTFRLRNTASIPRKVLVTLQFTVSVILMICTGVIYHQIMFVKDRPVGYSREGLISMWKKSDEYNKQANVIRTELKATGAVIEVAEAGGEVTGIWSNNGGFTWKGKDPNKQEDGFATLNVTAEFGKTVGWQFIDGRDFLLTMAGDSSAMVINESAAKEMGLENPVGEVIHWANRPWGVDKDFTIIGVIKDMVMESPFEPTRPSVYFTFGYKGVLLLRLNPAMSTSEAIAKIEPVFTKVIPDLPFEYNFVDQSYAAKFRAEERIGKLAAVFACLAIFISCLGLFGLASFVAEQRTKEIGIRKVLGASVANLWGMLSKEFVWLVVLACLIAIPIAYYILDEWLKEYAYRTAISAWILTTAGLGALAITLLTVSYQSIRAALANPVKSLRSE</sequence>
<dbReference type="PANTHER" id="PTHR30572">
    <property type="entry name" value="MEMBRANE COMPONENT OF TRANSPORTER-RELATED"/>
    <property type="match status" value="1"/>
</dbReference>
<feature type="transmembrane region" description="Helical" evidence="6">
    <location>
        <begin position="759"/>
        <end position="783"/>
    </location>
</feature>
<dbReference type="Proteomes" id="UP001597112">
    <property type="component" value="Unassembled WGS sequence"/>
</dbReference>
<dbReference type="EMBL" id="JBHTKA010000004">
    <property type="protein sequence ID" value="MFD1000302.1"/>
    <property type="molecule type" value="Genomic_DNA"/>
</dbReference>
<evidence type="ECO:0000256" key="1">
    <source>
        <dbReference type="ARBA" id="ARBA00004651"/>
    </source>
</evidence>
<evidence type="ECO:0000313" key="10">
    <source>
        <dbReference type="Proteomes" id="UP001597112"/>
    </source>
</evidence>
<feature type="transmembrane region" description="Helical" evidence="6">
    <location>
        <begin position="505"/>
        <end position="529"/>
    </location>
</feature>
<feature type="domain" description="ABC3 transporter permease C-terminal" evidence="7">
    <location>
        <begin position="373"/>
        <end position="489"/>
    </location>
</feature>
<keyword evidence="5 6" id="KW-0472">Membrane</keyword>
<evidence type="ECO:0000256" key="6">
    <source>
        <dbReference type="SAM" id="Phobius"/>
    </source>
</evidence>
<feature type="domain" description="ABC3 transporter permease C-terminal" evidence="7">
    <location>
        <begin position="762"/>
        <end position="873"/>
    </location>
</feature>